<evidence type="ECO:0000259" key="1">
    <source>
        <dbReference type="SMART" id="SM00382"/>
    </source>
</evidence>
<proteinExistence type="predicted"/>
<dbReference type="InterPro" id="IPR011704">
    <property type="entry name" value="ATPase_dyneun-rel_AAA"/>
</dbReference>
<dbReference type="AlphaFoldDB" id="A0A4R1EQI2"/>
<dbReference type="SUPFAM" id="SSF52540">
    <property type="entry name" value="P-loop containing nucleoside triphosphate hydrolases"/>
    <property type="match status" value="1"/>
</dbReference>
<keyword evidence="3" id="KW-1185">Reference proteome</keyword>
<reference evidence="2 3" key="1">
    <citation type="submission" date="2019-03" db="EMBL/GenBank/DDBJ databases">
        <title>Genomic Encyclopedia of Type Strains, Phase IV (KMG-IV): sequencing the most valuable type-strain genomes for metagenomic binning, comparative biology and taxonomic classification.</title>
        <authorList>
            <person name="Goeker M."/>
        </authorList>
    </citation>
    <scope>NUCLEOTIDE SEQUENCE [LARGE SCALE GENOMIC DNA]</scope>
    <source>
        <strain evidence="2 3">DSM 24830</strain>
    </source>
</reference>
<feature type="domain" description="AAA+ ATPase" evidence="1">
    <location>
        <begin position="38"/>
        <end position="177"/>
    </location>
</feature>
<dbReference type="Pfam" id="PF07728">
    <property type="entry name" value="AAA_5"/>
    <property type="match status" value="1"/>
</dbReference>
<dbReference type="GO" id="GO:0016887">
    <property type="term" value="F:ATP hydrolysis activity"/>
    <property type="evidence" value="ECO:0007669"/>
    <property type="project" value="InterPro"/>
</dbReference>
<evidence type="ECO:0000313" key="3">
    <source>
        <dbReference type="Proteomes" id="UP000294887"/>
    </source>
</evidence>
<sequence>MSDSQYTYKYYGAFCNTDAISSFVNHQLNIHFNEDLNVKTPLCIWGRHGIGKTQLVEQIAEENGYDFAYVAPAQFEEMGDLLGMPYLDKETNSTKFAPPEWVPTTEGPGILLIDDVNRADDRILRGIMQLLQNYELSAWKLPSKWHIILTANPEGGDYSITTMDDAMLTRMMHVSMEFDVKNWASWALKNGVDERGVNFVLTYPELVTGELTTPRSLVQFFESIKNIDDLKENLLLVNTLALSSLDKNTASAFTAFVSNNLDKLIAPKEILESRKFEQTIAPKIETLVNQQVKRIDILSTIGIRLVNYVAQNELNTSEVENLKKFLKLSLIPEDLRLILVQEIAKDKRSEIKKLFSDPVLAMLILTV</sequence>
<dbReference type="EMBL" id="SMFQ01000005">
    <property type="protein sequence ID" value="TCJ82690.1"/>
    <property type="molecule type" value="Genomic_DNA"/>
</dbReference>
<gene>
    <name evidence="2" type="ORF">EV695_3422</name>
</gene>
<dbReference type="Proteomes" id="UP000294887">
    <property type="component" value="Unassembled WGS sequence"/>
</dbReference>
<dbReference type="InterPro" id="IPR003593">
    <property type="entry name" value="AAA+_ATPase"/>
</dbReference>
<accession>A0A4R1EQI2</accession>
<dbReference type="OrthoDB" id="9808317at2"/>
<evidence type="ECO:0000313" key="2">
    <source>
        <dbReference type="EMBL" id="TCJ82690.1"/>
    </source>
</evidence>
<protein>
    <submittedName>
        <fullName evidence="2">Dynein-related subfamily AAA family protein</fullName>
    </submittedName>
</protein>
<dbReference type="Gene3D" id="3.40.50.300">
    <property type="entry name" value="P-loop containing nucleotide triphosphate hydrolases"/>
    <property type="match status" value="1"/>
</dbReference>
<name>A0A4R1EQI2_9GAMM</name>
<comment type="caution">
    <text evidence="2">The sequence shown here is derived from an EMBL/GenBank/DDBJ whole genome shotgun (WGS) entry which is preliminary data.</text>
</comment>
<dbReference type="SMART" id="SM00382">
    <property type="entry name" value="AAA"/>
    <property type="match status" value="1"/>
</dbReference>
<dbReference type="GO" id="GO:0005524">
    <property type="term" value="F:ATP binding"/>
    <property type="evidence" value="ECO:0007669"/>
    <property type="project" value="InterPro"/>
</dbReference>
<organism evidence="2 3">
    <name type="scientific">Cocleimonas flava</name>
    <dbReference type="NCBI Taxonomy" id="634765"/>
    <lineage>
        <taxon>Bacteria</taxon>
        <taxon>Pseudomonadati</taxon>
        <taxon>Pseudomonadota</taxon>
        <taxon>Gammaproteobacteria</taxon>
        <taxon>Thiotrichales</taxon>
        <taxon>Thiotrichaceae</taxon>
        <taxon>Cocleimonas</taxon>
    </lineage>
</organism>
<dbReference type="InterPro" id="IPR027417">
    <property type="entry name" value="P-loop_NTPase"/>
</dbReference>
<dbReference type="RefSeq" id="WP_131907200.1">
    <property type="nucleotide sequence ID" value="NZ_BAAAFU010000007.1"/>
</dbReference>